<gene>
    <name evidence="3" type="ordered locus">PSMK_28520</name>
</gene>
<dbReference type="EMBL" id="AP012338">
    <property type="protein sequence ID" value="BAM05011.1"/>
    <property type="molecule type" value="Genomic_DNA"/>
</dbReference>
<dbReference type="InterPro" id="IPR032816">
    <property type="entry name" value="VTT_dom"/>
</dbReference>
<feature type="transmembrane region" description="Helical" evidence="1">
    <location>
        <begin position="71"/>
        <end position="97"/>
    </location>
</feature>
<evidence type="ECO:0000313" key="3">
    <source>
        <dbReference type="EMBL" id="BAM05011.1"/>
    </source>
</evidence>
<feature type="domain" description="VTT" evidence="2">
    <location>
        <begin position="70"/>
        <end position="176"/>
    </location>
</feature>
<sequence length="214" mass="23312">MEAPLAPAAPHAVTVPAWALHRRLYDWTLNLANTKHATSSLAAISFAESSFFPIPPDALLAPLCMGNRSKAWWFGFVCTAASIAGALLGYLIGWGFWEATSGFFFNYIPGFSEEKFATVEAWYARYGAWILFAAAFTPIPFKIFTIGGGALSQALLPFLLAATVGRAARFFLVAALFRWAGDRAQPFIDKWFNLLCVLAVALLIGGFAALKLLH</sequence>
<dbReference type="eggNOG" id="COG1238">
    <property type="taxonomic scope" value="Bacteria"/>
</dbReference>
<dbReference type="AlphaFoldDB" id="I0IIC3"/>
<evidence type="ECO:0000313" key="4">
    <source>
        <dbReference type="Proteomes" id="UP000007881"/>
    </source>
</evidence>
<evidence type="ECO:0000256" key="1">
    <source>
        <dbReference type="SAM" id="Phobius"/>
    </source>
</evidence>
<dbReference type="PANTHER" id="PTHR42709">
    <property type="entry name" value="ALKALINE PHOSPHATASE LIKE PROTEIN"/>
    <property type="match status" value="1"/>
</dbReference>
<dbReference type="InterPro" id="IPR051311">
    <property type="entry name" value="DedA_domain"/>
</dbReference>
<evidence type="ECO:0000259" key="2">
    <source>
        <dbReference type="Pfam" id="PF09335"/>
    </source>
</evidence>
<feature type="transmembrane region" description="Helical" evidence="1">
    <location>
        <begin position="191"/>
        <end position="213"/>
    </location>
</feature>
<keyword evidence="1" id="KW-0812">Transmembrane</keyword>
<feature type="transmembrane region" description="Helical" evidence="1">
    <location>
        <begin position="126"/>
        <end position="144"/>
    </location>
</feature>
<dbReference type="PANTHER" id="PTHR42709:SF11">
    <property type="entry name" value="DEDA FAMILY PROTEIN"/>
    <property type="match status" value="1"/>
</dbReference>
<dbReference type="STRING" id="1142394.PSMK_28520"/>
<dbReference type="RefSeq" id="WP_014438221.1">
    <property type="nucleotide sequence ID" value="NC_017080.1"/>
</dbReference>
<dbReference type="KEGG" id="phm:PSMK_28520"/>
<dbReference type="Proteomes" id="UP000007881">
    <property type="component" value="Chromosome"/>
</dbReference>
<keyword evidence="1" id="KW-0472">Membrane</keyword>
<keyword evidence="1" id="KW-1133">Transmembrane helix</keyword>
<proteinExistence type="predicted"/>
<dbReference type="Pfam" id="PF09335">
    <property type="entry name" value="VTT_dom"/>
    <property type="match status" value="1"/>
</dbReference>
<reference evidence="3 4" key="1">
    <citation type="submission" date="2012-02" db="EMBL/GenBank/DDBJ databases">
        <title>Complete genome sequence of Phycisphaera mikurensis NBRC 102666.</title>
        <authorList>
            <person name="Ankai A."/>
            <person name="Hosoyama A."/>
            <person name="Terui Y."/>
            <person name="Sekine M."/>
            <person name="Fukai R."/>
            <person name="Kato Y."/>
            <person name="Nakamura S."/>
            <person name="Yamada-Narita S."/>
            <person name="Kawakoshi A."/>
            <person name="Fukunaga Y."/>
            <person name="Yamazaki S."/>
            <person name="Fujita N."/>
        </authorList>
    </citation>
    <scope>NUCLEOTIDE SEQUENCE [LARGE SCALE GENOMIC DNA]</scope>
    <source>
        <strain evidence="4">NBRC 102666 / KCTC 22515 / FYK2301M01</strain>
    </source>
</reference>
<protein>
    <recommendedName>
        <fullName evidence="2">VTT domain-containing protein</fullName>
    </recommendedName>
</protein>
<keyword evidence="4" id="KW-1185">Reference proteome</keyword>
<feature type="transmembrane region" description="Helical" evidence="1">
    <location>
        <begin position="156"/>
        <end position="179"/>
    </location>
</feature>
<accession>I0IIC3</accession>
<dbReference type="HOGENOM" id="CLU_098634_1_0_0"/>
<dbReference type="GO" id="GO:0005886">
    <property type="term" value="C:plasma membrane"/>
    <property type="evidence" value="ECO:0007669"/>
    <property type="project" value="TreeGrafter"/>
</dbReference>
<name>I0IIC3_PHYMF</name>
<organism evidence="3 4">
    <name type="scientific">Phycisphaera mikurensis (strain NBRC 102666 / KCTC 22515 / FYK2301M01)</name>
    <dbReference type="NCBI Taxonomy" id="1142394"/>
    <lineage>
        <taxon>Bacteria</taxon>
        <taxon>Pseudomonadati</taxon>
        <taxon>Planctomycetota</taxon>
        <taxon>Phycisphaerae</taxon>
        <taxon>Phycisphaerales</taxon>
        <taxon>Phycisphaeraceae</taxon>
        <taxon>Phycisphaera</taxon>
    </lineage>
</organism>